<protein>
    <submittedName>
        <fullName evidence="2">Uncharacterized protein</fullName>
    </submittedName>
</protein>
<keyword evidence="3" id="KW-1185">Reference proteome</keyword>
<feature type="non-terminal residue" evidence="2">
    <location>
        <position position="393"/>
    </location>
</feature>
<dbReference type="OrthoDB" id="3261594at2759"/>
<feature type="region of interest" description="Disordered" evidence="1">
    <location>
        <begin position="372"/>
        <end position="393"/>
    </location>
</feature>
<evidence type="ECO:0000313" key="2">
    <source>
        <dbReference type="EMBL" id="TFK20915.1"/>
    </source>
</evidence>
<name>A0A5C3KLP5_COPMA</name>
<gene>
    <name evidence="2" type="ORF">FA15DRAFT_546535</name>
</gene>
<proteinExistence type="predicted"/>
<dbReference type="STRING" id="230819.A0A5C3KLP5"/>
<dbReference type="Pfam" id="PF02992">
    <property type="entry name" value="Transposase_21"/>
    <property type="match status" value="1"/>
</dbReference>
<feature type="compositionally biased region" description="Basic and acidic residues" evidence="1">
    <location>
        <begin position="373"/>
        <end position="393"/>
    </location>
</feature>
<organism evidence="2 3">
    <name type="scientific">Coprinopsis marcescibilis</name>
    <name type="common">Agaric fungus</name>
    <name type="synonym">Psathyrella marcescibilis</name>
    <dbReference type="NCBI Taxonomy" id="230819"/>
    <lineage>
        <taxon>Eukaryota</taxon>
        <taxon>Fungi</taxon>
        <taxon>Dikarya</taxon>
        <taxon>Basidiomycota</taxon>
        <taxon>Agaricomycotina</taxon>
        <taxon>Agaricomycetes</taxon>
        <taxon>Agaricomycetidae</taxon>
        <taxon>Agaricales</taxon>
        <taxon>Agaricineae</taxon>
        <taxon>Psathyrellaceae</taxon>
        <taxon>Coprinopsis</taxon>
    </lineage>
</organism>
<evidence type="ECO:0000256" key="1">
    <source>
        <dbReference type="SAM" id="MobiDB-lite"/>
    </source>
</evidence>
<evidence type="ECO:0000313" key="3">
    <source>
        <dbReference type="Proteomes" id="UP000307440"/>
    </source>
</evidence>
<dbReference type="AlphaFoldDB" id="A0A5C3KLP5"/>
<dbReference type="EMBL" id="ML210284">
    <property type="protein sequence ID" value="TFK20915.1"/>
    <property type="molecule type" value="Genomic_DNA"/>
</dbReference>
<feature type="non-terminal residue" evidence="2">
    <location>
        <position position="1"/>
    </location>
</feature>
<reference evidence="2 3" key="1">
    <citation type="journal article" date="2019" name="Nat. Ecol. Evol.">
        <title>Megaphylogeny resolves global patterns of mushroom evolution.</title>
        <authorList>
            <person name="Varga T."/>
            <person name="Krizsan K."/>
            <person name="Foldi C."/>
            <person name="Dima B."/>
            <person name="Sanchez-Garcia M."/>
            <person name="Sanchez-Ramirez S."/>
            <person name="Szollosi G.J."/>
            <person name="Szarkandi J.G."/>
            <person name="Papp V."/>
            <person name="Albert L."/>
            <person name="Andreopoulos W."/>
            <person name="Angelini C."/>
            <person name="Antonin V."/>
            <person name="Barry K.W."/>
            <person name="Bougher N.L."/>
            <person name="Buchanan P."/>
            <person name="Buyck B."/>
            <person name="Bense V."/>
            <person name="Catcheside P."/>
            <person name="Chovatia M."/>
            <person name="Cooper J."/>
            <person name="Damon W."/>
            <person name="Desjardin D."/>
            <person name="Finy P."/>
            <person name="Geml J."/>
            <person name="Haridas S."/>
            <person name="Hughes K."/>
            <person name="Justo A."/>
            <person name="Karasinski D."/>
            <person name="Kautmanova I."/>
            <person name="Kiss B."/>
            <person name="Kocsube S."/>
            <person name="Kotiranta H."/>
            <person name="LaButti K.M."/>
            <person name="Lechner B.E."/>
            <person name="Liimatainen K."/>
            <person name="Lipzen A."/>
            <person name="Lukacs Z."/>
            <person name="Mihaltcheva S."/>
            <person name="Morgado L.N."/>
            <person name="Niskanen T."/>
            <person name="Noordeloos M.E."/>
            <person name="Ohm R.A."/>
            <person name="Ortiz-Santana B."/>
            <person name="Ovrebo C."/>
            <person name="Racz N."/>
            <person name="Riley R."/>
            <person name="Savchenko A."/>
            <person name="Shiryaev A."/>
            <person name="Soop K."/>
            <person name="Spirin V."/>
            <person name="Szebenyi C."/>
            <person name="Tomsovsky M."/>
            <person name="Tulloss R.E."/>
            <person name="Uehling J."/>
            <person name="Grigoriev I.V."/>
            <person name="Vagvolgyi C."/>
            <person name="Papp T."/>
            <person name="Martin F.M."/>
            <person name="Miettinen O."/>
            <person name="Hibbett D.S."/>
            <person name="Nagy L.G."/>
        </authorList>
    </citation>
    <scope>NUCLEOTIDE SEQUENCE [LARGE SCALE GENOMIC DNA]</scope>
    <source>
        <strain evidence="2 3">CBS 121175</strain>
    </source>
</reference>
<accession>A0A5C3KLP5</accession>
<dbReference type="Proteomes" id="UP000307440">
    <property type="component" value="Unassembled WGS sequence"/>
</dbReference>
<dbReference type="InterPro" id="IPR004242">
    <property type="entry name" value="Transposase_21"/>
</dbReference>
<sequence length="393" mass="44383">VLIWITTVEAIDHALKFIDHIEKASLSDEIFPKELREAVGNPMRTLFNIHQDPSLRLSLRLFFLAINGAEAQYNIARDAILEYNPDCNILSYHLCKQEVRRLTGIVPIIADMCPDSCMAYTGPFQDRDTCIECGKARYLDKTRTVRGTAKTEKVAAQQFYTIPIAPFLQALHSSPDNARLLRYRQEKTQEIMTRFKNPTTGEINITEIDDFFCGTEYLKAVIEGDIEDNDIVLVTSIDGAQLYEMKHSDCWIYIWIIMDLPPNYRYKKQYLIPGGVIPGPNKPKNIDSFMFPGLAHVRAAQTEGLMVWDAATGSHVKRQPIPVCGTADGPGLTNFSGLVGHIGYLSCQCYCGIKGRRESLHAKRYHPAIFKPNDMDPRLESSNHSDVDVPKLI</sequence>